<comment type="similarity">
    <text evidence="2">Belongs to the methyl-accepting chemotaxis (MCP) protein family.</text>
</comment>
<evidence type="ECO:0000313" key="7">
    <source>
        <dbReference type="Proteomes" id="UP000179524"/>
    </source>
</evidence>
<comment type="caution">
    <text evidence="6">The sequence shown here is derived from an EMBL/GenBank/DDBJ whole genome shotgun (WGS) entry which is preliminary data.</text>
</comment>
<dbReference type="Gene3D" id="6.10.340.10">
    <property type="match status" value="1"/>
</dbReference>
<name>A0A1S2M1B8_9BACI</name>
<evidence type="ECO:0000313" key="6">
    <source>
        <dbReference type="EMBL" id="OIJ17495.1"/>
    </source>
</evidence>
<dbReference type="OrthoDB" id="2803178at2"/>
<feature type="transmembrane region" description="Helical" evidence="4">
    <location>
        <begin position="31"/>
        <end position="53"/>
    </location>
</feature>
<evidence type="ECO:0000256" key="1">
    <source>
        <dbReference type="ARBA" id="ARBA00023224"/>
    </source>
</evidence>
<accession>A0A1S2M1B8</accession>
<dbReference type="Pfam" id="PF00015">
    <property type="entry name" value="MCPsignal"/>
    <property type="match status" value="1"/>
</dbReference>
<keyword evidence="4" id="KW-0812">Transmembrane</keyword>
<keyword evidence="7" id="KW-1185">Reference proteome</keyword>
<reference evidence="6 7" key="1">
    <citation type="submission" date="2016-10" db="EMBL/GenBank/DDBJ databases">
        <title>Draft genome sequences of four alkaliphilic bacteria belonging to the Anaerobacillus genus.</title>
        <authorList>
            <person name="Bassil N.M."/>
            <person name="Lloyd J.R."/>
        </authorList>
    </citation>
    <scope>NUCLEOTIDE SEQUENCE [LARGE SCALE GENOMIC DNA]</scope>
    <source>
        <strain evidence="6 7">DSM 18345</strain>
    </source>
</reference>
<protein>
    <recommendedName>
        <fullName evidence="5">Methyl-accepting transducer domain-containing protein</fullName>
    </recommendedName>
</protein>
<dbReference type="InterPro" id="IPR004089">
    <property type="entry name" value="MCPsignal_dom"/>
</dbReference>
<sequence length="582" mass="64943">MNKFIALLIESFRVNSKTSGIRLLSKLSTKINVLIFGLTILSAILGVLVFSSYTSVTNHTRLLEETSDFQYEYSKIYESVININKNQLRLANQGYESQLISDMNSQISNTRDSLADIIQTVDEENRVLKTFLNVYDEVLVSQANLSETYFSNVYVGERAVDVRHAVNLQVPRNEERIDQANMRIQDYLLDVKEQVSLELQQAMTSSSFFISASLVLLCLIPIIAFLFIGRSVTSGVKYVLNRIHAYQDHDLTFKQQKLRKDEFHIIDRALADMGHSLHDSQIRSHDASKDVISVVKGTSRVSSDQINGMRNILGTIEDFTNDLNKQADVTNSISAVTEQVLASTQEIQSKIEFLSQEIKENENQANRGLSLMDDLSSTMDYLSNEAENSADKVHSMKEKLIAISSFIEGINDIQTKTNLLALNASIEAARAGAHGNSFAVVANEIRNLSAQTKTFSEETNQSLTSIFSGVNNVVESYEKLKKETSVASQKTKEASSSFQSISEGVTKSTKEHYEINESIEQINQSMEEAVHSIAELVEGATSIKLKNDSISEVVEEQVSRQVDLNEKIASLNDTAQRLNVAI</sequence>
<dbReference type="GO" id="GO:0004888">
    <property type="term" value="F:transmembrane signaling receptor activity"/>
    <property type="evidence" value="ECO:0007669"/>
    <property type="project" value="InterPro"/>
</dbReference>
<keyword evidence="1 3" id="KW-0807">Transducer</keyword>
<gene>
    <name evidence="6" type="ORF">BKP37_03105</name>
</gene>
<dbReference type="EMBL" id="MLQR01000001">
    <property type="protein sequence ID" value="OIJ17495.1"/>
    <property type="molecule type" value="Genomic_DNA"/>
</dbReference>
<dbReference type="InterPro" id="IPR004090">
    <property type="entry name" value="Chemotax_Me-accpt_rcpt"/>
</dbReference>
<evidence type="ECO:0000259" key="5">
    <source>
        <dbReference type="PROSITE" id="PS50111"/>
    </source>
</evidence>
<feature type="transmembrane region" description="Helical" evidence="4">
    <location>
        <begin position="208"/>
        <end position="228"/>
    </location>
</feature>
<dbReference type="PANTHER" id="PTHR32089:SF112">
    <property type="entry name" value="LYSOZYME-LIKE PROTEIN-RELATED"/>
    <property type="match status" value="1"/>
</dbReference>
<dbReference type="SMART" id="SM00283">
    <property type="entry name" value="MA"/>
    <property type="match status" value="1"/>
</dbReference>
<dbReference type="PROSITE" id="PS50111">
    <property type="entry name" value="CHEMOTAXIS_TRANSDUC_2"/>
    <property type="match status" value="1"/>
</dbReference>
<evidence type="ECO:0000256" key="4">
    <source>
        <dbReference type="SAM" id="Phobius"/>
    </source>
</evidence>
<dbReference type="RefSeq" id="WP_071308221.1">
    <property type="nucleotide sequence ID" value="NZ_MLQR01000001.1"/>
</dbReference>
<dbReference type="PRINTS" id="PR00260">
    <property type="entry name" value="CHEMTRNSDUCR"/>
</dbReference>
<evidence type="ECO:0000256" key="3">
    <source>
        <dbReference type="PROSITE-ProRule" id="PRU00284"/>
    </source>
</evidence>
<dbReference type="GO" id="GO:0006935">
    <property type="term" value="P:chemotaxis"/>
    <property type="evidence" value="ECO:0007669"/>
    <property type="project" value="InterPro"/>
</dbReference>
<feature type="domain" description="Methyl-accepting transducer" evidence="5">
    <location>
        <begin position="301"/>
        <end position="537"/>
    </location>
</feature>
<proteinExistence type="inferred from homology"/>
<dbReference type="GO" id="GO:0016020">
    <property type="term" value="C:membrane"/>
    <property type="evidence" value="ECO:0007669"/>
    <property type="project" value="InterPro"/>
</dbReference>
<keyword evidence="4" id="KW-1133">Transmembrane helix</keyword>
<evidence type="ECO:0000256" key="2">
    <source>
        <dbReference type="ARBA" id="ARBA00029447"/>
    </source>
</evidence>
<dbReference type="Gene3D" id="1.10.287.950">
    <property type="entry name" value="Methyl-accepting chemotaxis protein"/>
    <property type="match status" value="1"/>
</dbReference>
<dbReference type="GO" id="GO:0007165">
    <property type="term" value="P:signal transduction"/>
    <property type="evidence" value="ECO:0007669"/>
    <property type="project" value="UniProtKB-KW"/>
</dbReference>
<keyword evidence="4" id="KW-0472">Membrane</keyword>
<dbReference type="SUPFAM" id="SSF58104">
    <property type="entry name" value="Methyl-accepting chemotaxis protein (MCP) signaling domain"/>
    <property type="match status" value="1"/>
</dbReference>
<organism evidence="6 7">
    <name type="scientific">Anaerobacillus alkalilacustris</name>
    <dbReference type="NCBI Taxonomy" id="393763"/>
    <lineage>
        <taxon>Bacteria</taxon>
        <taxon>Bacillati</taxon>
        <taxon>Bacillota</taxon>
        <taxon>Bacilli</taxon>
        <taxon>Bacillales</taxon>
        <taxon>Bacillaceae</taxon>
        <taxon>Anaerobacillus</taxon>
    </lineage>
</organism>
<dbReference type="PANTHER" id="PTHR32089">
    <property type="entry name" value="METHYL-ACCEPTING CHEMOTAXIS PROTEIN MCPB"/>
    <property type="match status" value="1"/>
</dbReference>
<dbReference type="Proteomes" id="UP000179524">
    <property type="component" value="Unassembled WGS sequence"/>
</dbReference>
<dbReference type="AlphaFoldDB" id="A0A1S2M1B8"/>